<gene>
    <name evidence="3" type="ORF">SEUCBS140593_008008</name>
</gene>
<keyword evidence="2" id="KW-0472">Membrane</keyword>
<name>A0ABP0CHW1_9PEZI</name>
<dbReference type="EMBL" id="CAWUHD010000104">
    <property type="protein sequence ID" value="CAK7231684.1"/>
    <property type="molecule type" value="Genomic_DNA"/>
</dbReference>
<keyword evidence="4" id="KW-1185">Reference proteome</keyword>
<sequence length="288" mass="31899">MYSSRPARPPSSAYQYNPQAVDDVDDRDIGDNLASVSAPSIISSTRNYLHGNQAYDPYEGGQPSPMVHGNYGRGGDVGAHGHGHGGDNNDDDPMEGGIDEATIKLRQHSLVSMPSSNYKPTPLRWPFLATLMVCIFVCIGLVVYAHLAMPNSQSTATVRPGRRGVHAVDRPPFTLGPHGLKGGVLERRARAPNNSFGETPASVSPVVSLTSTNNQHNKVIDNIDTDIDISNIYAYVNYIVVDNVNLDINIDNKHKYINHHDKLNYYKKLFGHKDDQHKHIKYYKHEFN</sequence>
<proteinExistence type="predicted"/>
<feature type="compositionally biased region" description="Gly residues" evidence="1">
    <location>
        <begin position="71"/>
        <end position="80"/>
    </location>
</feature>
<protein>
    <submittedName>
        <fullName evidence="3">Uncharacterized protein</fullName>
    </submittedName>
</protein>
<keyword evidence="2" id="KW-0812">Transmembrane</keyword>
<feature type="region of interest" description="Disordered" evidence="1">
    <location>
        <begin position="1"/>
        <end position="28"/>
    </location>
</feature>
<evidence type="ECO:0000256" key="2">
    <source>
        <dbReference type="SAM" id="Phobius"/>
    </source>
</evidence>
<evidence type="ECO:0000313" key="3">
    <source>
        <dbReference type="EMBL" id="CAK7231684.1"/>
    </source>
</evidence>
<evidence type="ECO:0000313" key="4">
    <source>
        <dbReference type="Proteomes" id="UP001642482"/>
    </source>
</evidence>
<dbReference type="Proteomes" id="UP001642482">
    <property type="component" value="Unassembled WGS sequence"/>
</dbReference>
<feature type="compositionally biased region" description="Low complexity" evidence="1">
    <location>
        <begin position="1"/>
        <end position="13"/>
    </location>
</feature>
<feature type="transmembrane region" description="Helical" evidence="2">
    <location>
        <begin position="125"/>
        <end position="147"/>
    </location>
</feature>
<feature type="region of interest" description="Disordered" evidence="1">
    <location>
        <begin position="60"/>
        <end position="97"/>
    </location>
</feature>
<evidence type="ECO:0000256" key="1">
    <source>
        <dbReference type="SAM" id="MobiDB-lite"/>
    </source>
</evidence>
<keyword evidence="2" id="KW-1133">Transmembrane helix</keyword>
<feature type="region of interest" description="Disordered" evidence="1">
    <location>
        <begin position="153"/>
        <end position="181"/>
    </location>
</feature>
<reference evidence="3 4" key="1">
    <citation type="submission" date="2024-01" db="EMBL/GenBank/DDBJ databases">
        <authorList>
            <person name="Allen C."/>
            <person name="Tagirdzhanova G."/>
        </authorList>
    </citation>
    <scope>NUCLEOTIDE SEQUENCE [LARGE SCALE GENOMIC DNA]</scope>
</reference>
<accession>A0ABP0CHW1</accession>
<comment type="caution">
    <text evidence="3">The sequence shown here is derived from an EMBL/GenBank/DDBJ whole genome shotgun (WGS) entry which is preliminary data.</text>
</comment>
<organism evidence="3 4">
    <name type="scientific">Sporothrix eucalyptigena</name>
    <dbReference type="NCBI Taxonomy" id="1812306"/>
    <lineage>
        <taxon>Eukaryota</taxon>
        <taxon>Fungi</taxon>
        <taxon>Dikarya</taxon>
        <taxon>Ascomycota</taxon>
        <taxon>Pezizomycotina</taxon>
        <taxon>Sordariomycetes</taxon>
        <taxon>Sordariomycetidae</taxon>
        <taxon>Ophiostomatales</taxon>
        <taxon>Ophiostomataceae</taxon>
        <taxon>Sporothrix</taxon>
    </lineage>
</organism>
<feature type="compositionally biased region" description="Acidic residues" evidence="1">
    <location>
        <begin position="88"/>
        <end position="97"/>
    </location>
</feature>